<keyword evidence="3" id="KW-1185">Reference proteome</keyword>
<evidence type="ECO:0000256" key="1">
    <source>
        <dbReference type="SAM" id="MobiDB-lite"/>
    </source>
</evidence>
<evidence type="ECO:0000313" key="3">
    <source>
        <dbReference type="Proteomes" id="UP001066276"/>
    </source>
</evidence>
<sequence>MLRQTSKTGLDTATHTTSHSRAGWAPDPAGARVRRRRVGYGNNTSRVILTWSDLRINANFLPHFATGKRLPRSSLGIPLAQTLQHGPASSTH</sequence>
<dbReference type="EMBL" id="JANPWB010000003">
    <property type="protein sequence ID" value="KAJ1203950.1"/>
    <property type="molecule type" value="Genomic_DNA"/>
</dbReference>
<reference evidence="2" key="1">
    <citation type="journal article" date="2022" name="bioRxiv">
        <title>Sequencing and chromosome-scale assembly of the giantPleurodeles waltlgenome.</title>
        <authorList>
            <person name="Brown T."/>
            <person name="Elewa A."/>
            <person name="Iarovenko S."/>
            <person name="Subramanian E."/>
            <person name="Araus A.J."/>
            <person name="Petzold A."/>
            <person name="Susuki M."/>
            <person name="Suzuki K.-i.T."/>
            <person name="Hayashi T."/>
            <person name="Toyoda A."/>
            <person name="Oliveira C."/>
            <person name="Osipova E."/>
            <person name="Leigh N.D."/>
            <person name="Simon A."/>
            <person name="Yun M.H."/>
        </authorList>
    </citation>
    <scope>NUCLEOTIDE SEQUENCE</scope>
    <source>
        <strain evidence="2">20211129_DDA</strain>
        <tissue evidence="2">Liver</tissue>
    </source>
</reference>
<name>A0AAV7VTE8_PLEWA</name>
<feature type="compositionally biased region" description="Polar residues" evidence="1">
    <location>
        <begin position="1"/>
        <end position="20"/>
    </location>
</feature>
<comment type="caution">
    <text evidence="2">The sequence shown here is derived from an EMBL/GenBank/DDBJ whole genome shotgun (WGS) entry which is preliminary data.</text>
</comment>
<accession>A0AAV7VTE8</accession>
<dbReference type="Proteomes" id="UP001066276">
    <property type="component" value="Chromosome 2_1"/>
</dbReference>
<organism evidence="2 3">
    <name type="scientific">Pleurodeles waltl</name>
    <name type="common">Iberian ribbed newt</name>
    <dbReference type="NCBI Taxonomy" id="8319"/>
    <lineage>
        <taxon>Eukaryota</taxon>
        <taxon>Metazoa</taxon>
        <taxon>Chordata</taxon>
        <taxon>Craniata</taxon>
        <taxon>Vertebrata</taxon>
        <taxon>Euteleostomi</taxon>
        <taxon>Amphibia</taxon>
        <taxon>Batrachia</taxon>
        <taxon>Caudata</taxon>
        <taxon>Salamandroidea</taxon>
        <taxon>Salamandridae</taxon>
        <taxon>Pleurodelinae</taxon>
        <taxon>Pleurodeles</taxon>
    </lineage>
</organism>
<feature type="region of interest" description="Disordered" evidence="1">
    <location>
        <begin position="1"/>
        <end position="30"/>
    </location>
</feature>
<proteinExistence type="predicted"/>
<protein>
    <submittedName>
        <fullName evidence="2">Uncharacterized protein</fullName>
    </submittedName>
</protein>
<evidence type="ECO:0000313" key="2">
    <source>
        <dbReference type="EMBL" id="KAJ1203950.1"/>
    </source>
</evidence>
<gene>
    <name evidence="2" type="ORF">NDU88_007731</name>
</gene>
<dbReference type="AlphaFoldDB" id="A0AAV7VTE8"/>